<dbReference type="SUPFAM" id="SSF51735">
    <property type="entry name" value="NAD(P)-binding Rossmann-fold domains"/>
    <property type="match status" value="1"/>
</dbReference>
<gene>
    <name evidence="4" type="ORF">ACFOW6_14295</name>
</gene>
<dbReference type="PANTHER" id="PTHR44196:SF1">
    <property type="entry name" value="DEHYDROGENASE_REDUCTASE SDR FAMILY MEMBER 7B"/>
    <property type="match status" value="1"/>
</dbReference>
<dbReference type="GO" id="GO:0016491">
    <property type="term" value="F:oxidoreductase activity"/>
    <property type="evidence" value="ECO:0007669"/>
    <property type="project" value="UniProtKB-KW"/>
</dbReference>
<proteinExistence type="inferred from homology"/>
<dbReference type="PRINTS" id="PR00081">
    <property type="entry name" value="GDHRDH"/>
</dbReference>
<dbReference type="PANTHER" id="PTHR44196">
    <property type="entry name" value="DEHYDROGENASE/REDUCTASE SDR FAMILY MEMBER 7B"/>
    <property type="match status" value="1"/>
</dbReference>
<evidence type="ECO:0000256" key="2">
    <source>
        <dbReference type="ARBA" id="ARBA00023002"/>
    </source>
</evidence>
<keyword evidence="5" id="KW-1185">Reference proteome</keyword>
<comment type="similarity">
    <text evidence="1 3">Belongs to the short-chain dehydrogenases/reductases (SDR) family.</text>
</comment>
<evidence type="ECO:0000313" key="5">
    <source>
        <dbReference type="Proteomes" id="UP001595799"/>
    </source>
</evidence>
<dbReference type="RefSeq" id="WP_382423076.1">
    <property type="nucleotide sequence ID" value="NZ_JBHSCW010000008.1"/>
</dbReference>
<accession>A0ABV8UN56</accession>
<evidence type="ECO:0000256" key="3">
    <source>
        <dbReference type="RuleBase" id="RU000363"/>
    </source>
</evidence>
<dbReference type="Gene3D" id="3.40.50.720">
    <property type="entry name" value="NAD(P)-binding Rossmann-like Domain"/>
    <property type="match status" value="1"/>
</dbReference>
<sequence length="261" mass="28323">MIAIAGKRAWITGASSGLGRELALQMARDGWSVAVSARSAEKLDSLVAEAESASGHIVAYPLDVSDLDAVGRTVQRIESEVGPIDQAVLNAGTHQPTPAHDFKAADFRKLVDLNLMGTINCLEILIARFRTRQAGRIAVVASVAGYTGLPQASAYGVTKAGMINLCEALRVELAPDNITVQVVNPGFVRTPLTDRNDFPMPFLMEVEAAAHALYRGLSRDSFEITFPRRFTWMVKLLRVLPYPLKFAVTARMVRRGQEGSS</sequence>
<evidence type="ECO:0000256" key="1">
    <source>
        <dbReference type="ARBA" id="ARBA00006484"/>
    </source>
</evidence>
<dbReference type="EMBL" id="JBHSCW010000008">
    <property type="protein sequence ID" value="MFC4352718.1"/>
    <property type="molecule type" value="Genomic_DNA"/>
</dbReference>
<dbReference type="Proteomes" id="UP001595799">
    <property type="component" value="Unassembled WGS sequence"/>
</dbReference>
<dbReference type="PRINTS" id="PR00080">
    <property type="entry name" value="SDRFAMILY"/>
</dbReference>
<keyword evidence="2 4" id="KW-0560">Oxidoreductase</keyword>
<evidence type="ECO:0000313" key="4">
    <source>
        <dbReference type="EMBL" id="MFC4352718.1"/>
    </source>
</evidence>
<reference evidence="5" key="1">
    <citation type="journal article" date="2019" name="Int. J. Syst. Evol. Microbiol.">
        <title>The Global Catalogue of Microorganisms (GCM) 10K type strain sequencing project: providing services to taxonomists for standard genome sequencing and annotation.</title>
        <authorList>
            <consortium name="The Broad Institute Genomics Platform"/>
            <consortium name="The Broad Institute Genome Sequencing Center for Infectious Disease"/>
            <person name="Wu L."/>
            <person name="Ma J."/>
        </authorList>
    </citation>
    <scope>NUCLEOTIDE SEQUENCE [LARGE SCALE GENOMIC DNA]</scope>
    <source>
        <strain evidence="5">CECT 8472</strain>
    </source>
</reference>
<dbReference type="InterPro" id="IPR020904">
    <property type="entry name" value="Sc_DH/Rdtase_CS"/>
</dbReference>
<name>A0ABV8UN56_9PROT</name>
<dbReference type="InterPro" id="IPR002347">
    <property type="entry name" value="SDR_fam"/>
</dbReference>
<protein>
    <submittedName>
        <fullName evidence="4">SDR family NAD(P)-dependent oxidoreductase</fullName>
        <ecNumber evidence="4">1.-.-.-</ecNumber>
    </submittedName>
</protein>
<dbReference type="EC" id="1.-.-.-" evidence="4"/>
<dbReference type="InterPro" id="IPR036291">
    <property type="entry name" value="NAD(P)-bd_dom_sf"/>
</dbReference>
<comment type="caution">
    <text evidence="4">The sequence shown here is derived from an EMBL/GenBank/DDBJ whole genome shotgun (WGS) entry which is preliminary data.</text>
</comment>
<dbReference type="PROSITE" id="PS00061">
    <property type="entry name" value="ADH_SHORT"/>
    <property type="match status" value="1"/>
</dbReference>
<dbReference type="Pfam" id="PF00106">
    <property type="entry name" value="adh_short"/>
    <property type="match status" value="1"/>
</dbReference>
<organism evidence="4 5">
    <name type="scientific">Fodinicurvata halophila</name>
    <dbReference type="NCBI Taxonomy" id="1419723"/>
    <lineage>
        <taxon>Bacteria</taxon>
        <taxon>Pseudomonadati</taxon>
        <taxon>Pseudomonadota</taxon>
        <taxon>Alphaproteobacteria</taxon>
        <taxon>Rhodospirillales</taxon>
        <taxon>Rhodovibrionaceae</taxon>
        <taxon>Fodinicurvata</taxon>
    </lineage>
</organism>